<dbReference type="PROSITE" id="PS50977">
    <property type="entry name" value="HTH_TETR_2"/>
    <property type="match status" value="1"/>
</dbReference>
<dbReference type="SUPFAM" id="SSF46689">
    <property type="entry name" value="Homeodomain-like"/>
    <property type="match status" value="1"/>
</dbReference>
<sequence length="205" mass="23633">MSDQGPFASAPNETHTQIMRATYEALRKHGYSELTIQRIGDEFPKSKSLIYQHYDGKDELLVAFLEFLLERFRADVPTEEFDDAREHLETIIDHGLPESLGEEDEAFTTAVEALRGQAPHDETYREQYARINEFYRERTADVIHRGIEQGVFREVDPEQAAGFIVATIHGARSQRVSTGDHEPVLAARRELEEYVRTRLLVEENR</sequence>
<dbReference type="GO" id="GO:0003677">
    <property type="term" value="F:DNA binding"/>
    <property type="evidence" value="ECO:0007669"/>
    <property type="project" value="UniProtKB-UniRule"/>
</dbReference>
<keyword evidence="4" id="KW-0804">Transcription</keyword>
<dbReference type="InterPro" id="IPR036271">
    <property type="entry name" value="Tet_transcr_reg_TetR-rel_C_sf"/>
</dbReference>
<dbReference type="STRING" id="1095778.SAMN04489842_3141"/>
<dbReference type="OrthoDB" id="135877at2157"/>
<dbReference type="RefSeq" id="WP_090383733.1">
    <property type="nucleotide sequence ID" value="NZ_FNLC01000003.1"/>
</dbReference>
<name>A0A1H1HXV1_NATTX</name>
<dbReference type="InterPro" id="IPR001647">
    <property type="entry name" value="HTH_TetR"/>
</dbReference>
<feature type="DNA-binding region" description="H-T-H motif" evidence="5">
    <location>
        <begin position="35"/>
        <end position="54"/>
    </location>
</feature>
<keyword evidence="8" id="KW-1185">Reference proteome</keyword>
<evidence type="ECO:0000256" key="5">
    <source>
        <dbReference type="PROSITE-ProRule" id="PRU00335"/>
    </source>
</evidence>
<evidence type="ECO:0000256" key="1">
    <source>
        <dbReference type="ARBA" id="ARBA00022491"/>
    </source>
</evidence>
<gene>
    <name evidence="7" type="ORF">SAMN04489842_3141</name>
</gene>
<evidence type="ECO:0000256" key="3">
    <source>
        <dbReference type="ARBA" id="ARBA00023125"/>
    </source>
</evidence>
<dbReference type="InterPro" id="IPR009057">
    <property type="entry name" value="Homeodomain-like_sf"/>
</dbReference>
<evidence type="ECO:0000259" key="6">
    <source>
        <dbReference type="PROSITE" id="PS50977"/>
    </source>
</evidence>
<accession>A0A1H1HXV1</accession>
<dbReference type="PANTHER" id="PTHR47506">
    <property type="entry name" value="TRANSCRIPTIONAL REGULATORY PROTEIN"/>
    <property type="match status" value="1"/>
</dbReference>
<feature type="domain" description="HTH tetR-type" evidence="6">
    <location>
        <begin position="12"/>
        <end position="72"/>
    </location>
</feature>
<reference evidence="8" key="1">
    <citation type="submission" date="2016-10" db="EMBL/GenBank/DDBJ databases">
        <authorList>
            <person name="Varghese N."/>
            <person name="Submissions S."/>
        </authorList>
    </citation>
    <scope>NUCLEOTIDE SEQUENCE [LARGE SCALE GENOMIC DNA]</scope>
    <source>
        <strain evidence="8">DSM 24767</strain>
    </source>
</reference>
<dbReference type="InterPro" id="IPR039538">
    <property type="entry name" value="BetI_C"/>
</dbReference>
<dbReference type="Proteomes" id="UP000198848">
    <property type="component" value="Unassembled WGS sequence"/>
</dbReference>
<evidence type="ECO:0000313" key="8">
    <source>
        <dbReference type="Proteomes" id="UP000198848"/>
    </source>
</evidence>
<organism evidence="7 8">
    <name type="scientific">Natronobacterium texcoconense</name>
    <dbReference type="NCBI Taxonomy" id="1095778"/>
    <lineage>
        <taxon>Archaea</taxon>
        <taxon>Methanobacteriati</taxon>
        <taxon>Methanobacteriota</taxon>
        <taxon>Stenosarchaea group</taxon>
        <taxon>Halobacteria</taxon>
        <taxon>Halobacteriales</taxon>
        <taxon>Natrialbaceae</taxon>
        <taxon>Natronobacterium</taxon>
    </lineage>
</organism>
<proteinExistence type="predicted"/>
<keyword evidence="3 5" id="KW-0238">DNA-binding</keyword>
<dbReference type="PANTHER" id="PTHR47506:SF6">
    <property type="entry name" value="HTH-TYPE TRANSCRIPTIONAL REPRESSOR NEMR"/>
    <property type="match status" value="1"/>
</dbReference>
<dbReference type="SUPFAM" id="SSF48498">
    <property type="entry name" value="Tetracyclin repressor-like, C-terminal domain"/>
    <property type="match status" value="1"/>
</dbReference>
<dbReference type="Pfam" id="PF13977">
    <property type="entry name" value="TetR_C_6"/>
    <property type="match status" value="1"/>
</dbReference>
<dbReference type="AlphaFoldDB" id="A0A1H1HXV1"/>
<dbReference type="Gene3D" id="1.10.357.10">
    <property type="entry name" value="Tetracycline Repressor, domain 2"/>
    <property type="match status" value="1"/>
</dbReference>
<keyword evidence="2" id="KW-0805">Transcription regulation</keyword>
<keyword evidence="1" id="KW-0678">Repressor</keyword>
<dbReference type="EMBL" id="FNLC01000003">
    <property type="protein sequence ID" value="SDR30274.1"/>
    <property type="molecule type" value="Genomic_DNA"/>
</dbReference>
<protein>
    <submittedName>
        <fullName evidence="7">DNA-binding transcriptional regulator, AcrR family</fullName>
    </submittedName>
</protein>
<evidence type="ECO:0000256" key="4">
    <source>
        <dbReference type="ARBA" id="ARBA00023163"/>
    </source>
</evidence>
<evidence type="ECO:0000313" key="7">
    <source>
        <dbReference type="EMBL" id="SDR30274.1"/>
    </source>
</evidence>
<dbReference type="Pfam" id="PF00440">
    <property type="entry name" value="TetR_N"/>
    <property type="match status" value="1"/>
</dbReference>
<evidence type="ECO:0000256" key="2">
    <source>
        <dbReference type="ARBA" id="ARBA00023015"/>
    </source>
</evidence>